<evidence type="ECO:0000313" key="3">
    <source>
        <dbReference type="Proteomes" id="UP000030671"/>
    </source>
</evidence>
<dbReference type="Proteomes" id="UP000030671">
    <property type="component" value="Unassembled WGS sequence"/>
</dbReference>
<organism evidence="2 3">
    <name type="scientific">Heterobasidion irregulare (strain TC 32-1)</name>
    <dbReference type="NCBI Taxonomy" id="747525"/>
    <lineage>
        <taxon>Eukaryota</taxon>
        <taxon>Fungi</taxon>
        <taxon>Dikarya</taxon>
        <taxon>Basidiomycota</taxon>
        <taxon>Agaricomycotina</taxon>
        <taxon>Agaricomycetes</taxon>
        <taxon>Russulales</taxon>
        <taxon>Bondarzewiaceae</taxon>
        <taxon>Heterobasidion</taxon>
        <taxon>Heterobasidion annosum species complex</taxon>
    </lineage>
</organism>
<keyword evidence="3" id="KW-1185">Reference proteome</keyword>
<name>W4K1E0_HETIT</name>
<dbReference type="AlphaFoldDB" id="W4K1E0"/>
<dbReference type="InParanoid" id="W4K1E0"/>
<dbReference type="RefSeq" id="XP_009548195.1">
    <property type="nucleotide sequence ID" value="XM_009549900.1"/>
</dbReference>
<sequence>MSLKHTPNLIWANVPCHIDSSRRIIQDRPQIDGTEMMSDPEQSGSLSSESLLHEQPPFACQDARGPHPTSSQPSVTTASRLVPCQPFASRKLPRPPTALARITEAERCLRYQDRLDFHARSLIWLRAHGAVHSSVKLSPCIGTLLSGEQEAALLKTESLEALSRSMEQWEQESRAMKGALQADGNFE</sequence>
<feature type="compositionally biased region" description="Polar residues" evidence="1">
    <location>
        <begin position="68"/>
        <end position="78"/>
    </location>
</feature>
<evidence type="ECO:0000256" key="1">
    <source>
        <dbReference type="SAM" id="MobiDB-lite"/>
    </source>
</evidence>
<evidence type="ECO:0000313" key="2">
    <source>
        <dbReference type="EMBL" id="ETW79627.1"/>
    </source>
</evidence>
<dbReference type="KEGG" id="hir:HETIRDRAFT_321513"/>
<feature type="region of interest" description="Disordered" evidence="1">
    <location>
        <begin position="58"/>
        <end position="78"/>
    </location>
</feature>
<dbReference type="HOGENOM" id="CLU_1447869_0_0_1"/>
<proteinExistence type="predicted"/>
<gene>
    <name evidence="2" type="ORF">HETIRDRAFT_321513</name>
</gene>
<dbReference type="GeneID" id="20670761"/>
<protein>
    <submittedName>
        <fullName evidence="2">Uncharacterized protein</fullName>
    </submittedName>
</protein>
<reference evidence="2 3" key="1">
    <citation type="journal article" date="2012" name="New Phytol.">
        <title>Insight into trade-off between wood decay and parasitism from the genome of a fungal forest pathogen.</title>
        <authorList>
            <person name="Olson A."/>
            <person name="Aerts A."/>
            <person name="Asiegbu F."/>
            <person name="Belbahri L."/>
            <person name="Bouzid O."/>
            <person name="Broberg A."/>
            <person name="Canback B."/>
            <person name="Coutinho P.M."/>
            <person name="Cullen D."/>
            <person name="Dalman K."/>
            <person name="Deflorio G."/>
            <person name="van Diepen L.T."/>
            <person name="Dunand C."/>
            <person name="Duplessis S."/>
            <person name="Durling M."/>
            <person name="Gonthier P."/>
            <person name="Grimwood J."/>
            <person name="Fossdal C.G."/>
            <person name="Hansson D."/>
            <person name="Henrissat B."/>
            <person name="Hietala A."/>
            <person name="Himmelstrand K."/>
            <person name="Hoffmeister D."/>
            <person name="Hogberg N."/>
            <person name="James T.Y."/>
            <person name="Karlsson M."/>
            <person name="Kohler A."/>
            <person name="Kues U."/>
            <person name="Lee Y.H."/>
            <person name="Lin Y.C."/>
            <person name="Lind M."/>
            <person name="Lindquist E."/>
            <person name="Lombard V."/>
            <person name="Lucas S."/>
            <person name="Lunden K."/>
            <person name="Morin E."/>
            <person name="Murat C."/>
            <person name="Park J."/>
            <person name="Raffaello T."/>
            <person name="Rouze P."/>
            <person name="Salamov A."/>
            <person name="Schmutz J."/>
            <person name="Solheim H."/>
            <person name="Stahlberg J."/>
            <person name="Velez H."/>
            <person name="de Vries R.P."/>
            <person name="Wiebenga A."/>
            <person name="Woodward S."/>
            <person name="Yakovlev I."/>
            <person name="Garbelotto M."/>
            <person name="Martin F."/>
            <person name="Grigoriev I.V."/>
            <person name="Stenlid J."/>
        </authorList>
    </citation>
    <scope>NUCLEOTIDE SEQUENCE [LARGE SCALE GENOMIC DNA]</scope>
    <source>
        <strain evidence="2 3">TC 32-1</strain>
    </source>
</reference>
<dbReference type="EMBL" id="KI925460">
    <property type="protein sequence ID" value="ETW79627.1"/>
    <property type="molecule type" value="Genomic_DNA"/>
</dbReference>
<accession>W4K1E0</accession>